<proteinExistence type="predicted"/>
<dbReference type="AlphaFoldDB" id="A0AAV0I3E3"/>
<accession>A0AAV0I3E3</accession>
<protein>
    <submittedName>
        <fullName evidence="1">Uncharacterized protein</fullName>
    </submittedName>
</protein>
<dbReference type="EMBL" id="CAMGYJ010000003">
    <property type="protein sequence ID" value="CAI0391743.1"/>
    <property type="molecule type" value="Genomic_DNA"/>
</dbReference>
<dbReference type="Proteomes" id="UP001154282">
    <property type="component" value="Unassembled WGS sequence"/>
</dbReference>
<comment type="caution">
    <text evidence="1">The sequence shown here is derived from an EMBL/GenBank/DDBJ whole genome shotgun (WGS) entry which is preliminary data.</text>
</comment>
<reference evidence="1" key="1">
    <citation type="submission" date="2022-08" db="EMBL/GenBank/DDBJ databases">
        <authorList>
            <person name="Gutierrez-Valencia J."/>
        </authorList>
    </citation>
    <scope>NUCLEOTIDE SEQUENCE</scope>
</reference>
<evidence type="ECO:0000313" key="2">
    <source>
        <dbReference type="Proteomes" id="UP001154282"/>
    </source>
</evidence>
<name>A0AAV0I3E3_9ROSI</name>
<keyword evidence="2" id="KW-1185">Reference proteome</keyword>
<sequence length="59" mass="6836">MRSLALSTNDSLSEHMKLSLEDILEDCRHRDTWRSEGEEKLIEKDVIEGAEASICPHFY</sequence>
<gene>
    <name evidence="1" type="ORF">LITE_LOCUS7256</name>
</gene>
<evidence type="ECO:0000313" key="1">
    <source>
        <dbReference type="EMBL" id="CAI0391743.1"/>
    </source>
</evidence>
<organism evidence="1 2">
    <name type="scientific">Linum tenue</name>
    <dbReference type="NCBI Taxonomy" id="586396"/>
    <lineage>
        <taxon>Eukaryota</taxon>
        <taxon>Viridiplantae</taxon>
        <taxon>Streptophyta</taxon>
        <taxon>Embryophyta</taxon>
        <taxon>Tracheophyta</taxon>
        <taxon>Spermatophyta</taxon>
        <taxon>Magnoliopsida</taxon>
        <taxon>eudicotyledons</taxon>
        <taxon>Gunneridae</taxon>
        <taxon>Pentapetalae</taxon>
        <taxon>rosids</taxon>
        <taxon>fabids</taxon>
        <taxon>Malpighiales</taxon>
        <taxon>Linaceae</taxon>
        <taxon>Linum</taxon>
    </lineage>
</organism>